<dbReference type="AlphaFoldDB" id="A8NEQ7"/>
<dbReference type="Pfam" id="PF17171">
    <property type="entry name" value="GST_C_6"/>
    <property type="match status" value="1"/>
</dbReference>
<dbReference type="SUPFAM" id="SSF47616">
    <property type="entry name" value="GST C-terminal domain-like"/>
    <property type="match status" value="1"/>
</dbReference>
<dbReference type="InParanoid" id="A8NEQ7"/>
<name>A8NEQ7_COPC7</name>
<dbReference type="OrthoDB" id="198787at2759"/>
<evidence type="ECO:0000313" key="4">
    <source>
        <dbReference type="Proteomes" id="UP000001861"/>
    </source>
</evidence>
<evidence type="ECO:0000256" key="1">
    <source>
        <dbReference type="SAM" id="MobiDB-lite"/>
    </source>
</evidence>
<protein>
    <recommendedName>
        <fullName evidence="2">Metaxin glutathione S-transferase domain-containing protein</fullName>
    </recommendedName>
</protein>
<evidence type="ECO:0000313" key="3">
    <source>
        <dbReference type="EMBL" id="EAU88788.1"/>
    </source>
</evidence>
<organism evidence="3 4">
    <name type="scientific">Coprinopsis cinerea (strain Okayama-7 / 130 / ATCC MYA-4618 / FGSC 9003)</name>
    <name type="common">Inky cap fungus</name>
    <name type="synonym">Hormographiella aspergillata</name>
    <dbReference type="NCBI Taxonomy" id="240176"/>
    <lineage>
        <taxon>Eukaryota</taxon>
        <taxon>Fungi</taxon>
        <taxon>Dikarya</taxon>
        <taxon>Basidiomycota</taxon>
        <taxon>Agaricomycotina</taxon>
        <taxon>Agaricomycetes</taxon>
        <taxon>Agaricomycetidae</taxon>
        <taxon>Agaricales</taxon>
        <taxon>Agaricineae</taxon>
        <taxon>Psathyrellaceae</taxon>
        <taxon>Coprinopsis</taxon>
    </lineage>
</organism>
<feature type="compositionally biased region" description="Low complexity" evidence="1">
    <location>
        <begin position="43"/>
        <end position="66"/>
    </location>
</feature>
<dbReference type="KEGG" id="cci:CC1G_01161"/>
<dbReference type="VEuPathDB" id="FungiDB:CC1G_01161"/>
<dbReference type="Proteomes" id="UP000001861">
    <property type="component" value="Unassembled WGS sequence"/>
</dbReference>
<dbReference type="GeneID" id="6009592"/>
<evidence type="ECO:0000259" key="2">
    <source>
        <dbReference type="Pfam" id="PF17171"/>
    </source>
</evidence>
<dbReference type="RefSeq" id="XP_001833099.1">
    <property type="nucleotide sequence ID" value="XM_001833047.1"/>
</dbReference>
<reference evidence="3 4" key="1">
    <citation type="journal article" date="2010" name="Proc. Natl. Acad. Sci. U.S.A.">
        <title>Insights into evolution of multicellular fungi from the assembled chromosomes of the mushroom Coprinopsis cinerea (Coprinus cinereus).</title>
        <authorList>
            <person name="Stajich J.E."/>
            <person name="Wilke S.K."/>
            <person name="Ahren D."/>
            <person name="Au C.H."/>
            <person name="Birren B.W."/>
            <person name="Borodovsky M."/>
            <person name="Burns C."/>
            <person name="Canback B."/>
            <person name="Casselton L.A."/>
            <person name="Cheng C.K."/>
            <person name="Deng J."/>
            <person name="Dietrich F.S."/>
            <person name="Fargo D.C."/>
            <person name="Farman M.L."/>
            <person name="Gathman A.C."/>
            <person name="Goldberg J."/>
            <person name="Guigo R."/>
            <person name="Hoegger P.J."/>
            <person name="Hooker J.B."/>
            <person name="Huggins A."/>
            <person name="James T.Y."/>
            <person name="Kamada T."/>
            <person name="Kilaru S."/>
            <person name="Kodira C."/>
            <person name="Kues U."/>
            <person name="Kupfer D."/>
            <person name="Kwan H.S."/>
            <person name="Lomsadze A."/>
            <person name="Li W."/>
            <person name="Lilly W.W."/>
            <person name="Ma L.J."/>
            <person name="Mackey A.J."/>
            <person name="Manning G."/>
            <person name="Martin F."/>
            <person name="Muraguchi H."/>
            <person name="Natvig D.O."/>
            <person name="Palmerini H."/>
            <person name="Ramesh M.A."/>
            <person name="Rehmeyer C.J."/>
            <person name="Roe B.A."/>
            <person name="Shenoy N."/>
            <person name="Stanke M."/>
            <person name="Ter-Hovhannisyan V."/>
            <person name="Tunlid A."/>
            <person name="Velagapudi R."/>
            <person name="Vision T.J."/>
            <person name="Zeng Q."/>
            <person name="Zolan M.E."/>
            <person name="Pukkila P.J."/>
        </authorList>
    </citation>
    <scope>NUCLEOTIDE SEQUENCE [LARGE SCALE GENOMIC DNA]</scope>
    <source>
        <strain evidence="4">Okayama-7 / 130 / ATCC MYA-4618 / FGSC 9003</strain>
    </source>
</reference>
<feature type="domain" description="Metaxin glutathione S-transferase" evidence="2">
    <location>
        <begin position="269"/>
        <end position="329"/>
    </location>
</feature>
<feature type="region of interest" description="Disordered" evidence="1">
    <location>
        <begin position="28"/>
        <end position="66"/>
    </location>
</feature>
<dbReference type="InterPro" id="IPR036282">
    <property type="entry name" value="Glutathione-S-Trfase_C_sf"/>
</dbReference>
<comment type="caution">
    <text evidence="3">The sequence shown here is derived from an EMBL/GenBank/DDBJ whole genome shotgun (WGS) entry which is preliminary data.</text>
</comment>
<keyword evidence="4" id="KW-1185">Reference proteome</keyword>
<dbReference type="STRING" id="240176.A8NEQ7"/>
<accession>A8NEQ7</accession>
<gene>
    <name evidence="3" type="ORF">CC1G_01161</name>
</gene>
<dbReference type="InterPro" id="IPR033468">
    <property type="entry name" value="Metaxin_GST"/>
</dbReference>
<dbReference type="EMBL" id="AACS02000002">
    <property type="protein sequence ID" value="EAU88788.1"/>
    <property type="molecule type" value="Genomic_DNA"/>
</dbReference>
<dbReference type="eggNOG" id="ENOG502SJBW">
    <property type="taxonomic scope" value="Eukaryota"/>
</dbReference>
<proteinExistence type="predicted"/>
<dbReference type="OMA" id="RNAWLYT"/>
<sequence>MPQPPKPVAAFFSFFPLKTYPPVQIHDENVQNSRPTKPTLWISPPKSSSPASTTAEGTNTETTTNNLLSGDVECLKWQAYIALRGLNSVKVRWDIRPEGALEARLPNLHLPKQDGEKLDADLAPSTEIEKEKKTAENVEHKLHLYSAAMIPSWVDLTLGVDSASDPLEGYINEAARDESRAWVSLLEGVVHGALVLFSQSQPSLLANLLDFGSSTSAVLTSGSNSGAPGQPHPLQTVLSPPPAPLSGFTSILPAFGTRVNPTAIISQYREAIVSLSERLGTDKWFLGSNEPTPLDALAFAYLHCLLASPEALRFEVTKHVNLVAWEWRVREQVRNAFTR</sequence>